<accession>A0A8J6JUY0</accession>
<evidence type="ECO:0000313" key="2">
    <source>
        <dbReference type="Proteomes" id="UP000770717"/>
    </source>
</evidence>
<protein>
    <submittedName>
        <fullName evidence="1">Uncharacterized protein</fullName>
    </submittedName>
</protein>
<organism evidence="1 2">
    <name type="scientific">Eleutherodactylus coqui</name>
    <name type="common">Puerto Rican coqui</name>
    <dbReference type="NCBI Taxonomy" id="57060"/>
    <lineage>
        <taxon>Eukaryota</taxon>
        <taxon>Metazoa</taxon>
        <taxon>Chordata</taxon>
        <taxon>Craniata</taxon>
        <taxon>Vertebrata</taxon>
        <taxon>Euteleostomi</taxon>
        <taxon>Amphibia</taxon>
        <taxon>Batrachia</taxon>
        <taxon>Anura</taxon>
        <taxon>Neobatrachia</taxon>
        <taxon>Hyloidea</taxon>
        <taxon>Eleutherodactylidae</taxon>
        <taxon>Eleutherodactylinae</taxon>
        <taxon>Eleutherodactylus</taxon>
        <taxon>Eleutherodactylus</taxon>
    </lineage>
</organism>
<dbReference type="EMBL" id="WNTK01000370">
    <property type="protein sequence ID" value="KAG9470045.1"/>
    <property type="molecule type" value="Genomic_DNA"/>
</dbReference>
<sequence length="91" mass="10537">MDSDRRHVETDVNILTSRKMTNNLLGNTHKKTKGLSLASLLQLRQEEKLFVIFLVIRFAKQMAEKARRHTELTVEMGERREEMTSHAGEGK</sequence>
<reference evidence="1" key="1">
    <citation type="thesis" date="2020" institute="ProQuest LLC" country="789 East Eisenhower Parkway, Ann Arbor, MI, USA">
        <title>Comparative Genomics and Chromosome Evolution.</title>
        <authorList>
            <person name="Mudd A.B."/>
        </authorList>
    </citation>
    <scope>NUCLEOTIDE SEQUENCE</scope>
    <source>
        <strain evidence="1">HN-11 Male</strain>
        <tissue evidence="1">Kidney and liver</tissue>
    </source>
</reference>
<dbReference type="Proteomes" id="UP000770717">
    <property type="component" value="Unassembled WGS sequence"/>
</dbReference>
<dbReference type="AlphaFoldDB" id="A0A8J6JUY0"/>
<name>A0A8J6JUY0_ELECQ</name>
<proteinExistence type="predicted"/>
<gene>
    <name evidence="1" type="ORF">GDO78_019031</name>
</gene>
<evidence type="ECO:0000313" key="1">
    <source>
        <dbReference type="EMBL" id="KAG9470045.1"/>
    </source>
</evidence>
<comment type="caution">
    <text evidence="1">The sequence shown here is derived from an EMBL/GenBank/DDBJ whole genome shotgun (WGS) entry which is preliminary data.</text>
</comment>
<keyword evidence="2" id="KW-1185">Reference proteome</keyword>